<dbReference type="PATRIC" id="fig|1166016.3.peg.1653"/>
<sequence>MSYVYESQVTKWLNDNTNLSWTRTGTDTPAIKLDRLYTNRSEAYEVRDVMLRFFKDNNVTHNDASYKIIFDGIIAYKKGERVKTDDLLEHLKIFLKK</sequence>
<proteinExistence type="predicted"/>
<reference evidence="1 2" key="1">
    <citation type="journal article" date="2012" name="J. Bacteriol.">
        <title>Genome sequence of Pectobacterium sp. strain SCC3193.</title>
        <authorList>
            <person name="Koskinen J.P."/>
            <person name="Laine P."/>
            <person name="Niemi O."/>
            <person name="Nykyri J."/>
            <person name="Harjunpaa H."/>
            <person name="Auvinen P."/>
            <person name="Paulin L."/>
            <person name="Pirhonen M."/>
            <person name="Palva T."/>
            <person name="Holm L."/>
        </authorList>
    </citation>
    <scope>NUCLEOTIDE SEQUENCE [LARGE SCALE GENOMIC DNA]</scope>
    <source>
        <strain evidence="1 2">SCC3193</strain>
    </source>
</reference>
<organism evidence="1 2">
    <name type="scientific">Pectobacterium parmentieri</name>
    <dbReference type="NCBI Taxonomy" id="1905730"/>
    <lineage>
        <taxon>Bacteria</taxon>
        <taxon>Pseudomonadati</taxon>
        <taxon>Pseudomonadota</taxon>
        <taxon>Gammaproteobacteria</taxon>
        <taxon>Enterobacterales</taxon>
        <taxon>Pectobacteriaceae</taxon>
        <taxon>Pectobacterium</taxon>
    </lineage>
</organism>
<name>A0A0H3I2W8_PECPM</name>
<dbReference type="RefSeq" id="WP_014699387.1">
    <property type="nucleotide sequence ID" value="NC_017845.1"/>
</dbReference>
<evidence type="ECO:0000313" key="1">
    <source>
        <dbReference type="EMBL" id="AFI89729.1"/>
    </source>
</evidence>
<accession>A0A0H3I2W8</accession>
<dbReference type="KEGG" id="ppar:A8F97_10640"/>
<dbReference type="OrthoDB" id="796745at2"/>
<dbReference type="EMBL" id="CP003415">
    <property type="protein sequence ID" value="AFI89729.1"/>
    <property type="molecule type" value="Genomic_DNA"/>
</dbReference>
<dbReference type="GeneID" id="45849922"/>
<dbReference type="KEGG" id="pec:W5S_1637"/>
<protein>
    <submittedName>
        <fullName evidence="1">Uncharacterized protein</fullName>
    </submittedName>
</protein>
<gene>
    <name evidence="1" type="ordered locus">W5S_1637</name>
</gene>
<dbReference type="HOGENOM" id="CLU_183017_0_0_6"/>
<dbReference type="eggNOG" id="ENOG5033GJK">
    <property type="taxonomic scope" value="Bacteria"/>
</dbReference>
<dbReference type="Proteomes" id="UP000008044">
    <property type="component" value="Chromosome"/>
</dbReference>
<dbReference type="AlphaFoldDB" id="A0A0H3I2W8"/>
<evidence type="ECO:0000313" key="2">
    <source>
        <dbReference type="Proteomes" id="UP000008044"/>
    </source>
</evidence>